<name>A0A5E4VE31_9BURK</name>
<evidence type="ECO:0000256" key="1">
    <source>
        <dbReference type="SAM" id="Phobius"/>
    </source>
</evidence>
<proteinExistence type="predicted"/>
<keyword evidence="1" id="KW-0812">Transmembrane</keyword>
<dbReference type="AlphaFoldDB" id="A0A5E4VE31"/>
<evidence type="ECO:0000313" key="2">
    <source>
        <dbReference type="EMBL" id="VVE10557.1"/>
    </source>
</evidence>
<accession>A0A5E4VE31</accession>
<evidence type="ECO:0000313" key="3">
    <source>
        <dbReference type="Proteomes" id="UP000414233"/>
    </source>
</evidence>
<organism evidence="2 3">
    <name type="scientific">Pandoraea terrae</name>
    <dbReference type="NCBI Taxonomy" id="1537710"/>
    <lineage>
        <taxon>Bacteria</taxon>
        <taxon>Pseudomonadati</taxon>
        <taxon>Pseudomonadota</taxon>
        <taxon>Betaproteobacteria</taxon>
        <taxon>Burkholderiales</taxon>
        <taxon>Burkholderiaceae</taxon>
        <taxon>Pandoraea</taxon>
    </lineage>
</organism>
<feature type="transmembrane region" description="Helical" evidence="1">
    <location>
        <begin position="67"/>
        <end position="86"/>
    </location>
</feature>
<sequence>MTCWRFLNGCADTMQLTGVFETTTNRCAYGPSWHREQRKAVTVIGLWNAHVWPASFGKIRIRFQRNLDTYFAVVTLAFFLNFSGLLTNPSVTCPHQATQSGTLKLIASVGIAAILGPKLPMFDNVAL</sequence>
<keyword evidence="3" id="KW-1185">Reference proteome</keyword>
<reference evidence="2 3" key="1">
    <citation type="submission" date="2019-08" db="EMBL/GenBank/DDBJ databases">
        <authorList>
            <person name="Peeters C."/>
        </authorList>
    </citation>
    <scope>NUCLEOTIDE SEQUENCE [LARGE SCALE GENOMIC DNA]</scope>
    <source>
        <strain evidence="2 3">LMG 30175</strain>
    </source>
</reference>
<keyword evidence="1" id="KW-1133">Transmembrane helix</keyword>
<gene>
    <name evidence="2" type="ORF">PTE30175_02538</name>
</gene>
<dbReference type="EMBL" id="CABPRZ010000009">
    <property type="protein sequence ID" value="VVE10557.1"/>
    <property type="molecule type" value="Genomic_DNA"/>
</dbReference>
<protein>
    <submittedName>
        <fullName evidence="2">Uncharacterized protein</fullName>
    </submittedName>
</protein>
<dbReference type="Proteomes" id="UP000414233">
    <property type="component" value="Unassembled WGS sequence"/>
</dbReference>
<keyword evidence="1" id="KW-0472">Membrane</keyword>